<keyword evidence="5" id="KW-0321">Glycogen metabolism</keyword>
<comment type="function">
    <text evidence="12">Allosteric enzyme that catalyzes the rate-limiting step in glycogen catabolism, the phosphorolytic cleavage of glycogen to produce glucose-1-phosphate, and plays a central role in maintaining cellular and organismal glucose homeostasis.</text>
</comment>
<accession>I2PWP7</accession>
<dbReference type="GO" id="GO:0005980">
    <property type="term" value="P:glycogen catabolic process"/>
    <property type="evidence" value="ECO:0007669"/>
    <property type="project" value="TreeGrafter"/>
</dbReference>
<dbReference type="STRING" id="596152.DesU5LDRAFT_0237"/>
<gene>
    <name evidence="13" type="ORF">DesU5LDRAFT_0237</name>
</gene>
<dbReference type="FunFam" id="3.40.50.2000:FF:000153">
    <property type="entry name" value="Alpha-1,4 glucan phosphorylase"/>
    <property type="match status" value="1"/>
</dbReference>
<comment type="function">
    <text evidence="10">Phosphorylase is an important allosteric enzyme in carbohydrate metabolism. Enzymes from different sources differ in their regulatory mechanisms and in their natural substrates. However, all known phosphorylases share catalytic and structural properties.</text>
</comment>
<keyword evidence="7 12" id="KW-0808">Transferase</keyword>
<dbReference type="eggNOG" id="COG0058">
    <property type="taxonomic scope" value="Bacteria"/>
</dbReference>
<comment type="catalytic activity">
    <reaction evidence="1 12">
        <text>[(1-&gt;4)-alpha-D-glucosyl](n) + phosphate = [(1-&gt;4)-alpha-D-glucosyl](n-1) + alpha-D-glucose 1-phosphate</text>
        <dbReference type="Rhea" id="RHEA:41732"/>
        <dbReference type="Rhea" id="RHEA-COMP:9584"/>
        <dbReference type="Rhea" id="RHEA-COMP:9586"/>
        <dbReference type="ChEBI" id="CHEBI:15444"/>
        <dbReference type="ChEBI" id="CHEBI:43474"/>
        <dbReference type="ChEBI" id="CHEBI:58601"/>
        <dbReference type="EC" id="2.4.1.1"/>
    </reaction>
</comment>
<dbReference type="AlphaFoldDB" id="I2PWP7"/>
<comment type="similarity">
    <text evidence="3 12">Belongs to the glycogen phosphorylase family.</text>
</comment>
<evidence type="ECO:0000256" key="5">
    <source>
        <dbReference type="ARBA" id="ARBA00022600"/>
    </source>
</evidence>
<dbReference type="PROSITE" id="PS00102">
    <property type="entry name" value="PHOSPHORYLASE"/>
    <property type="match status" value="1"/>
</dbReference>
<dbReference type="EC" id="2.4.1.1" evidence="12"/>
<evidence type="ECO:0000256" key="2">
    <source>
        <dbReference type="ARBA" id="ARBA00001933"/>
    </source>
</evidence>
<evidence type="ECO:0000256" key="1">
    <source>
        <dbReference type="ARBA" id="ARBA00001275"/>
    </source>
</evidence>
<dbReference type="FunFam" id="3.40.50.2000:FF:000005">
    <property type="entry name" value="Alpha-1,4 glucan phosphorylase"/>
    <property type="match status" value="1"/>
</dbReference>
<keyword evidence="9 12" id="KW-0119">Carbohydrate metabolism</keyword>
<feature type="modified residue" description="N6-(pyridoxal phosphate)lysine" evidence="11">
    <location>
        <position position="664"/>
    </location>
</feature>
<keyword evidence="4" id="KW-0597">Phosphoprotein</keyword>
<protein>
    <recommendedName>
        <fullName evidence="12">Alpha-1,4 glucan phosphorylase</fullName>
        <ecNumber evidence="12">2.4.1.1</ecNumber>
    </recommendedName>
</protein>
<dbReference type="CDD" id="cd04300">
    <property type="entry name" value="GT35_Glycogen_Phosphorylase"/>
    <property type="match status" value="1"/>
</dbReference>
<comment type="cofactor">
    <cofactor evidence="2 12">
        <name>pyridoxal 5'-phosphate</name>
        <dbReference type="ChEBI" id="CHEBI:597326"/>
    </cofactor>
</comment>
<sequence length="817" mass="91933">MPTASVTDFHDIGSLGDDIRRHILSNLGNDLYPPDPFRSFSGLAYAIRDRLIRLWLATQASYYDSMTKRVYYLSMEFLPGRFLMNYITNLGLEDGCRQAASDLGYALEDLAEEERDAGLGNGGLGRLASCYMDSLATLRIPGYGYGILYDYGLFHQTIVDGWQEERADNWRRHGSPWVIDRVEHLYPVHFYGRSEPYRDNKGTLRYRWVEADTVMAMPCDILIPAHGGAHVTNMRLWTAASSQEFSLRDFNQGDFVGAMQAKILSENISKVLYPNDEPIAGKELRLKQQYFLVAATLRDIVRRHKKSGPSFDGFADQVAIQLNDTHPTIAVAELLRILVDEEFLAWDAAWDICRHTFAYTNHTVLPEALETWSADLMGRVLPRHLEIIAEIDRRFLAEVAARHPGETARLARMAIIDRTSGRVRMAHLAIVGSHAVNGVAKLHSDILKDRVFKDFDAFYPGKFTNVTNGITPRRWLLQTNPTLSRLITDHIGPDWATDLTRLTALVPLAEDPAFRQAWRLAKRDNKKRLARYVLRKTGIGINPDTLFDVQFKRMHEYKRQLLNVLHVVTLYNRLRRDPALPVPPRTVLIGGKAAPGYFMAKRIIRLITAVAETVNADDAIRGRLRLVFLPNYCVSQAEKVIPAADLSQQISTAGMEASGTGNMKFALNGALTIGTLDGANIEIMEQVGRENIFIFGLTTPEVEAARSSGTPPRRRVDADPELAEALDMIGRGFFHPADPGLFTPILDSLLDHGDYYCVTADYRACLEAQDAVNALYLDPEAWSRKSILNTANMGFFSSDRAVLEYARNIWNIEPLGE</sequence>
<dbReference type="GO" id="GO:0005737">
    <property type="term" value="C:cytoplasm"/>
    <property type="evidence" value="ECO:0007669"/>
    <property type="project" value="TreeGrafter"/>
</dbReference>
<dbReference type="PANTHER" id="PTHR11468:SF3">
    <property type="entry name" value="GLYCOGEN PHOSPHORYLASE, LIVER FORM"/>
    <property type="match status" value="1"/>
</dbReference>
<evidence type="ECO:0000256" key="6">
    <source>
        <dbReference type="ARBA" id="ARBA00022676"/>
    </source>
</evidence>
<evidence type="ECO:0000256" key="3">
    <source>
        <dbReference type="ARBA" id="ARBA00006047"/>
    </source>
</evidence>
<keyword evidence="8 11" id="KW-0663">Pyridoxal phosphate</keyword>
<dbReference type="SUPFAM" id="SSF53756">
    <property type="entry name" value="UDP-Glycosyltransferase/glycogen phosphorylase"/>
    <property type="match status" value="1"/>
</dbReference>
<dbReference type="Gene3D" id="3.40.50.2000">
    <property type="entry name" value="Glycogen Phosphorylase B"/>
    <property type="match status" value="2"/>
</dbReference>
<reference evidence="13" key="1">
    <citation type="submission" date="2011-11" db="EMBL/GenBank/DDBJ databases">
        <title>Improved High-Quality Draft sequence of Desulfovibrio sp. U5L.</title>
        <authorList>
            <consortium name="US DOE Joint Genome Institute"/>
            <person name="Lucas S."/>
            <person name="Han J."/>
            <person name="Lapidus A."/>
            <person name="Cheng J.-F."/>
            <person name="Goodwin L."/>
            <person name="Pitluck S."/>
            <person name="Peters L."/>
            <person name="Ovchinnikova G."/>
            <person name="Held B."/>
            <person name="Detter J.C."/>
            <person name="Han C."/>
            <person name="Tapia R."/>
            <person name="Land M."/>
            <person name="Hauser L."/>
            <person name="Kyrpides N."/>
            <person name="Ivanova N."/>
            <person name="Pagani I."/>
            <person name="Gabster J."/>
            <person name="Walker C."/>
            <person name="Stolyar S."/>
            <person name="Stahl D."/>
            <person name="Arkin A."/>
            <person name="Dehal P."/>
            <person name="Hazen T."/>
            <person name="Woyke T."/>
        </authorList>
    </citation>
    <scope>NUCLEOTIDE SEQUENCE [LARGE SCALE GENOMIC DNA]</scope>
    <source>
        <strain evidence="13">U5L</strain>
    </source>
</reference>
<evidence type="ECO:0000256" key="9">
    <source>
        <dbReference type="ARBA" id="ARBA00023277"/>
    </source>
</evidence>
<evidence type="ECO:0000256" key="12">
    <source>
        <dbReference type="RuleBase" id="RU000587"/>
    </source>
</evidence>
<evidence type="ECO:0000256" key="4">
    <source>
        <dbReference type="ARBA" id="ARBA00022553"/>
    </source>
</evidence>
<dbReference type="InterPro" id="IPR035090">
    <property type="entry name" value="Pyridoxal_P_attach_site"/>
</dbReference>
<evidence type="ECO:0000256" key="10">
    <source>
        <dbReference type="ARBA" id="ARBA00025174"/>
    </source>
</evidence>
<dbReference type="Pfam" id="PF00343">
    <property type="entry name" value="Phosphorylase"/>
    <property type="match status" value="1"/>
</dbReference>
<name>I2PWP7_9BACT</name>
<dbReference type="GO" id="GO:0008184">
    <property type="term" value="F:glycogen phosphorylase activity"/>
    <property type="evidence" value="ECO:0007669"/>
    <property type="project" value="InterPro"/>
</dbReference>
<dbReference type="PANTHER" id="PTHR11468">
    <property type="entry name" value="GLYCOGEN PHOSPHORYLASE"/>
    <property type="match status" value="1"/>
</dbReference>
<evidence type="ECO:0000256" key="11">
    <source>
        <dbReference type="PIRSR" id="PIRSR000460-1"/>
    </source>
</evidence>
<dbReference type="EMBL" id="JH600068">
    <property type="protein sequence ID" value="EIG51953.1"/>
    <property type="molecule type" value="Genomic_DNA"/>
</dbReference>
<dbReference type="NCBIfam" id="TIGR02093">
    <property type="entry name" value="P_ylase"/>
    <property type="match status" value="1"/>
</dbReference>
<dbReference type="GO" id="GO:0030170">
    <property type="term" value="F:pyridoxal phosphate binding"/>
    <property type="evidence" value="ECO:0007669"/>
    <property type="project" value="InterPro"/>
</dbReference>
<organism evidence="13">
    <name type="scientific">Desulfovibrio sp. U5L</name>
    <dbReference type="NCBI Taxonomy" id="596152"/>
    <lineage>
        <taxon>Bacteria</taxon>
        <taxon>Pseudomonadati</taxon>
        <taxon>Thermodesulfobacteriota</taxon>
        <taxon>Desulfovibrionia</taxon>
        <taxon>Desulfovibrionales</taxon>
        <taxon>Desulfovibrionaceae</taxon>
        <taxon>Desulfovibrio</taxon>
    </lineage>
</organism>
<evidence type="ECO:0000256" key="8">
    <source>
        <dbReference type="ARBA" id="ARBA00022898"/>
    </source>
</evidence>
<dbReference type="InterPro" id="IPR000811">
    <property type="entry name" value="Glyco_trans_35"/>
</dbReference>
<proteinExistence type="inferred from homology"/>
<dbReference type="HOGENOM" id="CLU_010198_1_1_7"/>
<dbReference type="InterPro" id="IPR011833">
    <property type="entry name" value="Glycg_phsphrylas"/>
</dbReference>
<keyword evidence="6 12" id="KW-0328">Glycosyltransferase</keyword>
<evidence type="ECO:0000256" key="7">
    <source>
        <dbReference type="ARBA" id="ARBA00022679"/>
    </source>
</evidence>
<dbReference type="OrthoDB" id="7229284at2"/>
<dbReference type="PIRSF" id="PIRSF000460">
    <property type="entry name" value="Pprylas_GlgP"/>
    <property type="match status" value="1"/>
</dbReference>
<evidence type="ECO:0000313" key="13">
    <source>
        <dbReference type="EMBL" id="EIG51953.1"/>
    </source>
</evidence>